<evidence type="ECO:0000256" key="9">
    <source>
        <dbReference type="ARBA" id="ARBA00049563"/>
    </source>
</evidence>
<accession>A0A1M6BMI8</accession>
<dbReference type="EMBL" id="FQZM01000005">
    <property type="protein sequence ID" value="SHI49886.1"/>
    <property type="molecule type" value="Genomic_DNA"/>
</dbReference>
<evidence type="ECO:0000256" key="6">
    <source>
        <dbReference type="ARBA" id="ARBA00022741"/>
    </source>
</evidence>
<reference evidence="15" key="1">
    <citation type="submission" date="2016-11" db="EMBL/GenBank/DDBJ databases">
        <authorList>
            <person name="Varghese N."/>
            <person name="Submissions S."/>
        </authorList>
    </citation>
    <scope>NUCLEOTIDE SEQUENCE [LARGE SCALE GENOMIC DNA]</scope>
    <source>
        <strain evidence="15">DSM 16057</strain>
    </source>
</reference>
<evidence type="ECO:0000256" key="2">
    <source>
        <dbReference type="ARBA" id="ARBA00003213"/>
    </source>
</evidence>
<keyword evidence="8 10" id="KW-0460">Magnesium</keyword>
<evidence type="ECO:0000256" key="12">
    <source>
        <dbReference type="RuleBase" id="RU003784"/>
    </source>
</evidence>
<organism evidence="14 15">
    <name type="scientific">Desulfofundulus thermosubterraneus DSM 16057</name>
    <dbReference type="NCBI Taxonomy" id="1121432"/>
    <lineage>
        <taxon>Bacteria</taxon>
        <taxon>Bacillati</taxon>
        <taxon>Bacillota</taxon>
        <taxon>Clostridia</taxon>
        <taxon>Eubacteriales</taxon>
        <taxon>Peptococcaceae</taxon>
        <taxon>Desulfofundulus</taxon>
    </lineage>
</organism>
<evidence type="ECO:0000256" key="4">
    <source>
        <dbReference type="ARBA" id="ARBA00022679"/>
    </source>
</evidence>
<dbReference type="EC" id="2.5.1.75" evidence="10"/>
<evidence type="ECO:0000256" key="7">
    <source>
        <dbReference type="ARBA" id="ARBA00022840"/>
    </source>
</evidence>
<feature type="region of interest" description="Interaction with substrate tRNA" evidence="10">
    <location>
        <begin position="37"/>
        <end position="40"/>
    </location>
</feature>
<evidence type="ECO:0000256" key="10">
    <source>
        <dbReference type="HAMAP-Rule" id="MF_00185"/>
    </source>
</evidence>
<dbReference type="RefSeq" id="WP_072867139.1">
    <property type="nucleotide sequence ID" value="NZ_FQZM01000005.1"/>
</dbReference>
<dbReference type="GO" id="GO:0006400">
    <property type="term" value="P:tRNA modification"/>
    <property type="evidence" value="ECO:0007669"/>
    <property type="project" value="TreeGrafter"/>
</dbReference>
<evidence type="ECO:0000256" key="1">
    <source>
        <dbReference type="ARBA" id="ARBA00001946"/>
    </source>
</evidence>
<dbReference type="Gene3D" id="1.10.20.140">
    <property type="match status" value="1"/>
</dbReference>
<feature type="binding site" evidence="10">
    <location>
        <begin position="14"/>
        <end position="19"/>
    </location>
    <ligand>
        <name>substrate</name>
    </ligand>
</feature>
<dbReference type="GO" id="GO:0005524">
    <property type="term" value="F:ATP binding"/>
    <property type="evidence" value="ECO:0007669"/>
    <property type="project" value="UniProtKB-UniRule"/>
</dbReference>
<feature type="site" description="Interaction with substrate tRNA" evidence="10">
    <location>
        <position position="103"/>
    </location>
</feature>
<dbReference type="FunFam" id="1.10.20.140:FF:000001">
    <property type="entry name" value="tRNA dimethylallyltransferase"/>
    <property type="match status" value="1"/>
</dbReference>
<dbReference type="InterPro" id="IPR027417">
    <property type="entry name" value="P-loop_NTPase"/>
</dbReference>
<comment type="function">
    <text evidence="2 10 12">Catalyzes the transfer of a dimethylallyl group onto the adenine at position 37 in tRNAs that read codons beginning with uridine, leading to the formation of N6-(dimethylallyl)adenosine (i(6)A).</text>
</comment>
<dbReference type="STRING" id="1121432.SAMN02745219_00446"/>
<evidence type="ECO:0000256" key="8">
    <source>
        <dbReference type="ARBA" id="ARBA00022842"/>
    </source>
</evidence>
<sequence>METPTPLLVLVGPTAVGKTAVSVEVALRLGGEIVSADSMLVYRYMDIGTAKPTMEERRGIPHHMIDIIEPDEPYSVALYQAQARQHIREIWERGRLPLLVGGTGLYIRSVIEPYHFTSAGVDEDFRCKLVREAEEKGPQALYRRLVEVDPETAARVHPNNLKRVIRALEVYHLTGHPMSSALREEGEKPPYNFFILGLSMDRQRLYQRIEARVDQMMEMGLVEEVQGLLDRGYSPRLTSMQGLGYKEIIAYLRGLSTMDEAVRLLKRNTRRFAKRQFTWFKRDPRINWVNVGQYTSLTEVAREITRRAEGVLLDTSKSKLEKNTTDGGTFQ</sequence>
<evidence type="ECO:0000313" key="14">
    <source>
        <dbReference type="EMBL" id="SHI49886.1"/>
    </source>
</evidence>
<dbReference type="Proteomes" id="UP000184529">
    <property type="component" value="Unassembled WGS sequence"/>
</dbReference>
<gene>
    <name evidence="10" type="primary">miaA</name>
    <name evidence="14" type="ORF">SAMN02745219_00446</name>
</gene>
<feature type="binding site" evidence="10">
    <location>
        <begin position="12"/>
        <end position="19"/>
    </location>
    <ligand>
        <name>ATP</name>
        <dbReference type="ChEBI" id="CHEBI:30616"/>
    </ligand>
</feature>
<keyword evidence="7 10" id="KW-0067">ATP-binding</keyword>
<keyword evidence="15" id="KW-1185">Reference proteome</keyword>
<dbReference type="Pfam" id="PF01715">
    <property type="entry name" value="IPPT"/>
    <property type="match status" value="1"/>
</dbReference>
<keyword evidence="6 10" id="KW-0547">Nucleotide-binding</keyword>
<dbReference type="AlphaFoldDB" id="A0A1M6BMI8"/>
<evidence type="ECO:0000256" key="5">
    <source>
        <dbReference type="ARBA" id="ARBA00022694"/>
    </source>
</evidence>
<dbReference type="PANTHER" id="PTHR11088">
    <property type="entry name" value="TRNA DIMETHYLALLYLTRANSFERASE"/>
    <property type="match status" value="1"/>
</dbReference>
<comment type="cofactor">
    <cofactor evidence="1 10">
        <name>Mg(2+)</name>
        <dbReference type="ChEBI" id="CHEBI:18420"/>
    </cofactor>
</comment>
<dbReference type="SUPFAM" id="SSF52540">
    <property type="entry name" value="P-loop containing nucleoside triphosphate hydrolases"/>
    <property type="match status" value="1"/>
</dbReference>
<feature type="site" description="Interaction with substrate tRNA" evidence="10">
    <location>
        <position position="126"/>
    </location>
</feature>
<comment type="caution">
    <text evidence="10">Lacks conserved residue(s) required for the propagation of feature annotation.</text>
</comment>
<proteinExistence type="inferred from homology"/>
<keyword evidence="5 10" id="KW-0819">tRNA processing</keyword>
<evidence type="ECO:0000313" key="15">
    <source>
        <dbReference type="Proteomes" id="UP000184529"/>
    </source>
</evidence>
<comment type="similarity">
    <text evidence="3 10 13">Belongs to the IPP transferase family.</text>
</comment>
<protein>
    <recommendedName>
        <fullName evidence="10">tRNA dimethylallyltransferase</fullName>
        <ecNumber evidence="10">2.5.1.75</ecNumber>
    </recommendedName>
    <alternativeName>
        <fullName evidence="10">Dimethylallyl diphosphate:tRNA dimethylallyltransferase</fullName>
        <shortName evidence="10">DMAPP:tRNA dimethylallyltransferase</shortName>
        <shortName evidence="10">DMATase</shortName>
    </alternativeName>
    <alternativeName>
        <fullName evidence="10">Isopentenyl-diphosphate:tRNA isopentenyltransferase</fullName>
        <shortName evidence="10">IPP transferase</shortName>
        <shortName evidence="10">IPPT</shortName>
        <shortName evidence="10">IPTase</shortName>
    </alternativeName>
</protein>
<name>A0A1M6BMI8_9FIRM</name>
<comment type="subunit">
    <text evidence="10">Monomer.</text>
</comment>
<keyword evidence="4 10" id="KW-0808">Transferase</keyword>
<dbReference type="InterPro" id="IPR018022">
    <property type="entry name" value="IPT"/>
</dbReference>
<dbReference type="HAMAP" id="MF_00185">
    <property type="entry name" value="IPP_trans"/>
    <property type="match status" value="1"/>
</dbReference>
<evidence type="ECO:0000256" key="11">
    <source>
        <dbReference type="RuleBase" id="RU003783"/>
    </source>
</evidence>
<dbReference type="Gene3D" id="3.40.50.300">
    <property type="entry name" value="P-loop containing nucleotide triphosphate hydrolases"/>
    <property type="match status" value="1"/>
</dbReference>
<dbReference type="OrthoDB" id="9776390at2"/>
<comment type="catalytic activity">
    <reaction evidence="9 10 11">
        <text>adenosine(37) in tRNA + dimethylallyl diphosphate = N(6)-dimethylallyladenosine(37) in tRNA + diphosphate</text>
        <dbReference type="Rhea" id="RHEA:26482"/>
        <dbReference type="Rhea" id="RHEA-COMP:10162"/>
        <dbReference type="Rhea" id="RHEA-COMP:10375"/>
        <dbReference type="ChEBI" id="CHEBI:33019"/>
        <dbReference type="ChEBI" id="CHEBI:57623"/>
        <dbReference type="ChEBI" id="CHEBI:74411"/>
        <dbReference type="ChEBI" id="CHEBI:74415"/>
        <dbReference type="EC" id="2.5.1.75"/>
    </reaction>
</comment>
<dbReference type="PANTHER" id="PTHR11088:SF60">
    <property type="entry name" value="TRNA DIMETHYLALLYLTRANSFERASE"/>
    <property type="match status" value="1"/>
</dbReference>
<dbReference type="GO" id="GO:0052381">
    <property type="term" value="F:tRNA dimethylallyltransferase activity"/>
    <property type="evidence" value="ECO:0007669"/>
    <property type="project" value="UniProtKB-UniRule"/>
</dbReference>
<evidence type="ECO:0000256" key="3">
    <source>
        <dbReference type="ARBA" id="ARBA00005842"/>
    </source>
</evidence>
<dbReference type="NCBIfam" id="TIGR00174">
    <property type="entry name" value="miaA"/>
    <property type="match status" value="1"/>
</dbReference>
<dbReference type="InterPro" id="IPR039657">
    <property type="entry name" value="Dimethylallyltransferase"/>
</dbReference>
<evidence type="ECO:0000256" key="13">
    <source>
        <dbReference type="RuleBase" id="RU003785"/>
    </source>
</evidence>